<dbReference type="SMART" id="SM00454">
    <property type="entry name" value="SAM"/>
    <property type="match status" value="1"/>
</dbReference>
<dbReference type="OMA" id="TQRNDQE"/>
<organism evidence="6">
    <name type="scientific">Callorhinchus milii</name>
    <name type="common">Ghost shark</name>
    <dbReference type="NCBI Taxonomy" id="7868"/>
    <lineage>
        <taxon>Eukaryota</taxon>
        <taxon>Metazoa</taxon>
        <taxon>Chordata</taxon>
        <taxon>Craniata</taxon>
        <taxon>Vertebrata</taxon>
        <taxon>Chondrichthyes</taxon>
        <taxon>Holocephali</taxon>
        <taxon>Chimaeriformes</taxon>
        <taxon>Callorhinchidae</taxon>
        <taxon>Callorhinchus</taxon>
    </lineage>
</organism>
<dbReference type="Pfam" id="PF12796">
    <property type="entry name" value="Ank_2"/>
    <property type="match status" value="1"/>
</dbReference>
<dbReference type="CTD" id="257629"/>
<feature type="domain" description="SAM" evidence="5">
    <location>
        <begin position="356"/>
        <end position="421"/>
    </location>
</feature>
<evidence type="ECO:0000256" key="4">
    <source>
        <dbReference type="SAM" id="MobiDB-lite"/>
    </source>
</evidence>
<accession>V9KKR0</accession>
<dbReference type="SUPFAM" id="SSF47769">
    <property type="entry name" value="SAM/Pointed domain"/>
    <property type="match status" value="1"/>
</dbReference>
<evidence type="ECO:0000256" key="3">
    <source>
        <dbReference type="PROSITE-ProRule" id="PRU00023"/>
    </source>
</evidence>
<dbReference type="CDD" id="cd09517">
    <property type="entry name" value="SAM_USH1G_HARP"/>
    <property type="match status" value="1"/>
</dbReference>
<dbReference type="RefSeq" id="XP_007891826.1">
    <property type="nucleotide sequence ID" value="XM_007893635.2"/>
</dbReference>
<evidence type="ECO:0000313" key="8">
    <source>
        <dbReference type="Proteomes" id="UP000314986"/>
    </source>
</evidence>
<dbReference type="KEGG" id="cmk:103178739"/>
<feature type="region of interest" description="Disordered" evidence="4">
    <location>
        <begin position="156"/>
        <end position="223"/>
    </location>
</feature>
<reference evidence="7" key="4">
    <citation type="submission" date="2025-05" db="UniProtKB">
        <authorList>
            <consortium name="Ensembl"/>
        </authorList>
    </citation>
    <scope>IDENTIFICATION</scope>
</reference>
<feature type="repeat" description="ANK" evidence="3">
    <location>
        <begin position="31"/>
        <end position="63"/>
    </location>
</feature>
<dbReference type="PROSITE" id="PS50088">
    <property type="entry name" value="ANK_REPEAT"/>
    <property type="match status" value="2"/>
</dbReference>
<evidence type="ECO:0000259" key="5">
    <source>
        <dbReference type="SMART" id="SM00454"/>
    </source>
</evidence>
<dbReference type="AlphaFoldDB" id="V9KKR0"/>
<dbReference type="Gene3D" id="1.25.40.20">
    <property type="entry name" value="Ankyrin repeat-containing domain"/>
    <property type="match status" value="1"/>
</dbReference>
<dbReference type="PANTHER" id="PTHR24161:SF109">
    <property type="entry name" value="ANKYRIN REPEAT AND SAM DOMAIN-CONTAINING PROTEIN 4B"/>
    <property type="match status" value="1"/>
</dbReference>
<evidence type="ECO:0000256" key="2">
    <source>
        <dbReference type="ARBA" id="ARBA00023043"/>
    </source>
</evidence>
<reference evidence="6 8" key="3">
    <citation type="journal article" date="2014" name="Nature">
        <title>Elephant shark genome provides unique insights into gnathostome evolution.</title>
        <authorList>
            <consortium name="International Elephant Shark Genome Sequencing Consortium"/>
            <person name="Venkatesh B."/>
            <person name="Lee A.P."/>
            <person name="Ravi V."/>
            <person name="Maurya A.K."/>
            <person name="Lian M.M."/>
            <person name="Swann J.B."/>
            <person name="Ohta Y."/>
            <person name="Flajnik M.F."/>
            <person name="Sutoh Y."/>
            <person name="Kasahara M."/>
            <person name="Hoon S."/>
            <person name="Gangu V."/>
            <person name="Roy S.W."/>
            <person name="Irimia M."/>
            <person name="Korzh V."/>
            <person name="Kondrychyn I."/>
            <person name="Lim Z.W."/>
            <person name="Tay B.H."/>
            <person name="Tohari S."/>
            <person name="Kong K.W."/>
            <person name="Ho S."/>
            <person name="Lorente-Galdos B."/>
            <person name="Quilez J."/>
            <person name="Marques-Bonet T."/>
            <person name="Raney B.J."/>
            <person name="Ingham P.W."/>
            <person name="Tay A."/>
            <person name="Hillier L.W."/>
            <person name="Minx P."/>
            <person name="Boehm T."/>
            <person name="Wilson R.K."/>
            <person name="Brenner S."/>
            <person name="Warren W.C."/>
        </authorList>
    </citation>
    <scope>NUCLEOTIDE SEQUENCE</scope>
    <source>
        <tissue evidence="6">Intestine</tissue>
    </source>
</reference>
<sequence length="433" mass="48745">MSERYHKAARDGYLALLKEATRKDLNTPDGDGMTPTLWAAYHGQVEALQLICSRGGEPNVCDIWGNTPLHHAATNGHLHVVTFLINFGANIWALDNDFHSAMDAAAAKDRMECVRLLDTAATKQNITHPKQVARLKEKARKDAEKQIKECERLKKKHENRRNKKYTREMEASSSGSGPMHGETVSSLSHHFSKVSTSQRSGTAPSFMKGSLQKKLKKKEGKATAERQLGKDVIFVSHEGSNGLRTNVIDVFGEEENRASERSDEAREFEDGDHFGHESLFKRAGLGNMLFRRNFTLGMGIEEEMSTENEIEDAGSRLRNELLKSDWGLKMAENLEDVDEDLEEELPWNEEDIGLDDDEPGTTPLEAFLASQNMMEFIPFLAREQIDLDSLMLCSDDDLRGIRLPLGPRKKLLSAVEKRKMIIKNPQKLIDTVL</sequence>
<dbReference type="STRING" id="7868.ENSCMIP00000017060"/>
<proteinExistence type="evidence at transcript level"/>
<evidence type="ECO:0000256" key="1">
    <source>
        <dbReference type="ARBA" id="ARBA00022737"/>
    </source>
</evidence>
<evidence type="ECO:0000313" key="7">
    <source>
        <dbReference type="Ensembl" id="ENSCMIP00000017060.1"/>
    </source>
</evidence>
<dbReference type="Proteomes" id="UP000314986">
    <property type="component" value="Unassembled WGS sequence"/>
</dbReference>
<dbReference type="GeneID" id="103178739"/>
<keyword evidence="1" id="KW-0677">Repeat</keyword>
<dbReference type="Pfam" id="PF00536">
    <property type="entry name" value="SAM_1"/>
    <property type="match status" value="1"/>
</dbReference>
<dbReference type="SUPFAM" id="SSF48403">
    <property type="entry name" value="Ankyrin repeat"/>
    <property type="match status" value="1"/>
</dbReference>
<name>V9KKR0_CALMI</name>
<reference evidence="8" key="1">
    <citation type="journal article" date="2006" name="Science">
        <title>Ancient noncoding elements conserved in the human genome.</title>
        <authorList>
            <person name="Venkatesh B."/>
            <person name="Kirkness E.F."/>
            <person name="Loh Y.H."/>
            <person name="Halpern A.L."/>
            <person name="Lee A.P."/>
            <person name="Johnson J."/>
            <person name="Dandona N."/>
            <person name="Viswanathan L.D."/>
            <person name="Tay A."/>
            <person name="Venter J.C."/>
            <person name="Strausberg R.L."/>
            <person name="Brenner S."/>
        </authorList>
    </citation>
    <scope>NUCLEOTIDE SEQUENCE [LARGE SCALE GENOMIC DNA]</scope>
</reference>
<dbReference type="InterPro" id="IPR013761">
    <property type="entry name" value="SAM/pointed_sf"/>
</dbReference>
<dbReference type="PANTHER" id="PTHR24161">
    <property type="entry name" value="ANK_REP_REGION DOMAIN-CONTAINING PROTEIN-RELATED"/>
    <property type="match status" value="1"/>
</dbReference>
<feature type="compositionally biased region" description="Polar residues" evidence="4">
    <location>
        <begin position="183"/>
        <end position="203"/>
    </location>
</feature>
<dbReference type="InterPro" id="IPR036770">
    <property type="entry name" value="Ankyrin_rpt-contain_sf"/>
</dbReference>
<dbReference type="EMBL" id="JW866116">
    <property type="protein sequence ID" value="AFO98633.1"/>
    <property type="molecule type" value="mRNA"/>
</dbReference>
<reference evidence="8" key="2">
    <citation type="journal article" date="2007" name="PLoS Biol.">
        <title>Survey sequencing and comparative analysis of the elephant shark (Callorhinchus milii) genome.</title>
        <authorList>
            <person name="Venkatesh B."/>
            <person name="Kirkness E.F."/>
            <person name="Loh Y.H."/>
            <person name="Halpern A.L."/>
            <person name="Lee A.P."/>
            <person name="Johnson J."/>
            <person name="Dandona N."/>
            <person name="Viswanathan L.D."/>
            <person name="Tay A."/>
            <person name="Venter J.C."/>
            <person name="Strausberg R.L."/>
            <person name="Brenner S."/>
        </authorList>
    </citation>
    <scope>NUCLEOTIDE SEQUENCE [LARGE SCALE GENOMIC DNA]</scope>
</reference>
<dbReference type="PROSITE" id="PS50297">
    <property type="entry name" value="ANK_REP_REGION"/>
    <property type="match status" value="1"/>
</dbReference>
<dbReference type="Ensembl" id="ENSCMIT00000017396.1">
    <property type="protein sequence ID" value="ENSCMIP00000017060.1"/>
    <property type="gene ID" value="ENSCMIG00000008167.1"/>
</dbReference>
<dbReference type="GeneTree" id="ENSGT00390000017548"/>
<dbReference type="Gene3D" id="1.10.150.50">
    <property type="entry name" value="Transcription Factor, Ets-1"/>
    <property type="match status" value="1"/>
</dbReference>
<feature type="repeat" description="ANK" evidence="3">
    <location>
        <begin position="64"/>
        <end position="96"/>
    </location>
</feature>
<evidence type="ECO:0000313" key="6">
    <source>
        <dbReference type="EMBL" id="AFO98633.1"/>
    </source>
</evidence>
<dbReference type="InterPro" id="IPR001660">
    <property type="entry name" value="SAM"/>
</dbReference>
<keyword evidence="2 3" id="KW-0040">ANK repeat</keyword>
<gene>
    <name evidence="7" type="primary">anks4b</name>
</gene>
<dbReference type="FunFam" id="1.25.40.20:FF:000074">
    <property type="entry name" value="Usher syndrome type-1G protein isoform X1"/>
    <property type="match status" value="1"/>
</dbReference>
<dbReference type="OrthoDB" id="76949at2759"/>
<keyword evidence="8" id="KW-1185">Reference proteome</keyword>
<protein>
    <submittedName>
        <fullName evidence="6">Ankyrin repeat and SAM domain-containing protein 4B</fullName>
    </submittedName>
    <submittedName>
        <fullName evidence="7">Ankyrin repeat and sterile alpha motif domain containing 4B</fullName>
    </submittedName>
</protein>
<dbReference type="SMART" id="SM00248">
    <property type="entry name" value="ANK"/>
    <property type="match status" value="3"/>
</dbReference>
<dbReference type="InterPro" id="IPR002110">
    <property type="entry name" value="Ankyrin_rpt"/>
</dbReference>